<keyword evidence="1" id="KW-0472">Membrane</keyword>
<evidence type="ECO:0000313" key="3">
    <source>
        <dbReference type="Proteomes" id="UP000515307"/>
    </source>
</evidence>
<keyword evidence="3" id="KW-1185">Reference proteome</keyword>
<keyword evidence="1" id="KW-0812">Transmembrane</keyword>
<proteinExistence type="predicted"/>
<dbReference type="RefSeq" id="WP_185298894.1">
    <property type="nucleotide sequence ID" value="NZ_CP045702.1"/>
</dbReference>
<gene>
    <name evidence="2" type="ORF">F0344_12685</name>
</gene>
<name>A0A7G7BJ46_9ACTN</name>
<reference evidence="3" key="1">
    <citation type="submission" date="2019-10" db="EMBL/GenBank/DDBJ databases">
        <title>Antimicrobial potential of Antarctic Bacteria.</title>
        <authorList>
            <person name="Benaud N."/>
            <person name="Edwards R.J."/>
            <person name="Ferrari B.C."/>
        </authorList>
    </citation>
    <scope>NUCLEOTIDE SEQUENCE [LARGE SCALE GENOMIC DNA]</scope>
    <source>
        <strain evidence="3">NBSH44</strain>
    </source>
</reference>
<dbReference type="Proteomes" id="UP000515307">
    <property type="component" value="Chromosome"/>
</dbReference>
<organism evidence="2 3">
    <name type="scientific">Streptomyces finlayi</name>
    <dbReference type="NCBI Taxonomy" id="67296"/>
    <lineage>
        <taxon>Bacteria</taxon>
        <taxon>Bacillati</taxon>
        <taxon>Actinomycetota</taxon>
        <taxon>Actinomycetes</taxon>
        <taxon>Kitasatosporales</taxon>
        <taxon>Streptomycetaceae</taxon>
        <taxon>Streptomyces</taxon>
    </lineage>
</organism>
<accession>A0A7G7BJ46</accession>
<evidence type="ECO:0000313" key="2">
    <source>
        <dbReference type="EMBL" id="QNE75361.1"/>
    </source>
</evidence>
<protein>
    <recommendedName>
        <fullName evidence="4">DUF3040 domain-containing protein</fullName>
    </recommendedName>
</protein>
<sequence>MSRRDRADRKVDEVRRMLEGPRPQVPADLALRAAERGTRLLRRHRAARLVVRCLMCAAVVAFVVWAGITRPWELPPSGTTPPLEGW</sequence>
<feature type="transmembrane region" description="Helical" evidence="1">
    <location>
        <begin position="49"/>
        <end position="68"/>
    </location>
</feature>
<dbReference type="EMBL" id="CP045702">
    <property type="protein sequence ID" value="QNE75361.1"/>
    <property type="molecule type" value="Genomic_DNA"/>
</dbReference>
<evidence type="ECO:0000256" key="1">
    <source>
        <dbReference type="SAM" id="Phobius"/>
    </source>
</evidence>
<keyword evidence="1" id="KW-1133">Transmembrane helix</keyword>
<evidence type="ECO:0008006" key="4">
    <source>
        <dbReference type="Google" id="ProtNLM"/>
    </source>
</evidence>
<dbReference type="KEGG" id="sfiy:F0344_12685"/>
<dbReference type="AlphaFoldDB" id="A0A7G7BJ46"/>